<name>A0A7C2N662_ARCFL</name>
<comment type="caution">
    <text evidence="1">The sequence shown here is derived from an EMBL/GenBank/DDBJ whole genome shotgun (WGS) entry which is preliminary data.</text>
</comment>
<protein>
    <submittedName>
        <fullName evidence="1">Uncharacterized protein</fullName>
    </submittedName>
</protein>
<organism evidence="1">
    <name type="scientific">Archaeoglobus fulgidus</name>
    <dbReference type="NCBI Taxonomy" id="2234"/>
    <lineage>
        <taxon>Archaea</taxon>
        <taxon>Methanobacteriati</taxon>
        <taxon>Methanobacteriota</taxon>
        <taxon>Archaeoglobi</taxon>
        <taxon>Archaeoglobales</taxon>
        <taxon>Archaeoglobaceae</taxon>
        <taxon>Archaeoglobus</taxon>
    </lineage>
</organism>
<reference evidence="1" key="1">
    <citation type="journal article" date="2020" name="mSystems">
        <title>Genome- and Community-Level Interaction Insights into Carbon Utilization and Element Cycling Functions of Hydrothermarchaeota in Hydrothermal Sediment.</title>
        <authorList>
            <person name="Zhou Z."/>
            <person name="Liu Y."/>
            <person name="Xu W."/>
            <person name="Pan J."/>
            <person name="Luo Z.H."/>
            <person name="Li M."/>
        </authorList>
    </citation>
    <scope>NUCLEOTIDE SEQUENCE [LARGE SCALE GENOMIC DNA]</scope>
    <source>
        <strain evidence="1">SpSt-12</strain>
    </source>
</reference>
<evidence type="ECO:0000313" key="1">
    <source>
        <dbReference type="EMBL" id="HET20697.1"/>
    </source>
</evidence>
<dbReference type="EMBL" id="DSCQ01000017">
    <property type="protein sequence ID" value="HET20697.1"/>
    <property type="molecule type" value="Genomic_DNA"/>
</dbReference>
<accession>A0A7C2N662</accession>
<gene>
    <name evidence="1" type="ORF">ENN70_01000</name>
</gene>
<sequence length="131" mass="14804">MKIEFVKDEGIKIQLDGRSYCIRASYLGFKDGKILLCLDFASPTASEPVKTFLKSYSRIRGARYAVLVSGDEKWIYDNNLMREVDEMEEKAVEIKADERDYRIAAALYALIHCECGDADEGNCVCGLSSER</sequence>
<proteinExistence type="predicted"/>
<dbReference type="AlphaFoldDB" id="A0A7C2N662"/>